<evidence type="ECO:0000256" key="3">
    <source>
        <dbReference type="PROSITE-ProRule" id="PRU00023"/>
    </source>
</evidence>
<feature type="region of interest" description="Disordered" evidence="4">
    <location>
        <begin position="75"/>
        <end position="94"/>
    </location>
</feature>
<dbReference type="InterPro" id="IPR036770">
    <property type="entry name" value="Ankyrin_rpt-contain_sf"/>
</dbReference>
<accession>A0A158Q5J0</accession>
<feature type="compositionally biased region" description="Basic residues" evidence="4">
    <location>
        <begin position="148"/>
        <end position="168"/>
    </location>
</feature>
<dbReference type="SUPFAM" id="SSF54160">
    <property type="entry name" value="Chromo domain-like"/>
    <property type="match status" value="1"/>
</dbReference>
<reference evidence="9" key="1">
    <citation type="submission" date="2016-04" db="UniProtKB">
        <authorList>
            <consortium name="WormBaseParasite"/>
        </authorList>
    </citation>
    <scope>IDENTIFICATION</scope>
</reference>
<evidence type="ECO:0000313" key="7">
    <source>
        <dbReference type="Proteomes" id="UP000038040"/>
    </source>
</evidence>
<dbReference type="Proteomes" id="UP000274756">
    <property type="component" value="Unassembled WGS sequence"/>
</dbReference>
<dbReference type="Gene3D" id="1.25.40.20">
    <property type="entry name" value="Ankyrin repeat-containing domain"/>
    <property type="match status" value="1"/>
</dbReference>
<proteinExistence type="predicted"/>
<feature type="domain" description="Chromo" evidence="5">
    <location>
        <begin position="20"/>
        <end position="80"/>
    </location>
</feature>
<dbReference type="GO" id="GO:0005634">
    <property type="term" value="C:nucleus"/>
    <property type="evidence" value="ECO:0007669"/>
    <property type="project" value="UniProtKB-SubCell"/>
</dbReference>
<feature type="compositionally biased region" description="Basic and acidic residues" evidence="4">
    <location>
        <begin position="136"/>
        <end position="145"/>
    </location>
</feature>
<organism evidence="7 9">
    <name type="scientific">Dracunculus medinensis</name>
    <name type="common">Guinea worm</name>
    <dbReference type="NCBI Taxonomy" id="318479"/>
    <lineage>
        <taxon>Eukaryota</taxon>
        <taxon>Metazoa</taxon>
        <taxon>Ecdysozoa</taxon>
        <taxon>Nematoda</taxon>
        <taxon>Chromadorea</taxon>
        <taxon>Rhabditida</taxon>
        <taxon>Spirurina</taxon>
        <taxon>Dracunculoidea</taxon>
        <taxon>Dracunculidae</taxon>
        <taxon>Dracunculus</taxon>
    </lineage>
</organism>
<dbReference type="InterPro" id="IPR002110">
    <property type="entry name" value="Ankyrin_rpt"/>
</dbReference>
<evidence type="ECO:0000313" key="6">
    <source>
        <dbReference type="EMBL" id="VDN51817.1"/>
    </source>
</evidence>
<evidence type="ECO:0000313" key="9">
    <source>
        <dbReference type="WBParaSite" id="DME_0000752301-mRNA-1"/>
    </source>
</evidence>
<dbReference type="Pfam" id="PF00385">
    <property type="entry name" value="Chromo"/>
    <property type="match status" value="1"/>
</dbReference>
<dbReference type="EMBL" id="UYYG01000032">
    <property type="protein sequence ID" value="VDN51817.1"/>
    <property type="molecule type" value="Genomic_DNA"/>
</dbReference>
<dbReference type="PROSITE" id="PS00598">
    <property type="entry name" value="CHROMO_1"/>
    <property type="match status" value="1"/>
</dbReference>
<evidence type="ECO:0000313" key="8">
    <source>
        <dbReference type="Proteomes" id="UP000274756"/>
    </source>
</evidence>
<dbReference type="STRING" id="318479.A0A158Q5J0"/>
<dbReference type="PANTHER" id="PTHR22812">
    <property type="entry name" value="CHROMOBOX PROTEIN"/>
    <property type="match status" value="1"/>
</dbReference>
<dbReference type="CDD" id="cd00024">
    <property type="entry name" value="CD_CSD"/>
    <property type="match status" value="1"/>
</dbReference>
<dbReference type="Gene3D" id="2.40.50.40">
    <property type="match status" value="1"/>
</dbReference>
<dbReference type="InterPro" id="IPR023779">
    <property type="entry name" value="Chromodomain_CS"/>
</dbReference>
<keyword evidence="8" id="KW-1185">Reference proteome</keyword>
<comment type="subcellular location">
    <subcellularLocation>
        <location evidence="1">Nucleus</location>
    </subcellularLocation>
</comment>
<gene>
    <name evidence="6" type="ORF">DME_LOCUS1790</name>
</gene>
<dbReference type="PROSITE" id="PS50013">
    <property type="entry name" value="CHROMO_2"/>
    <property type="match status" value="1"/>
</dbReference>
<dbReference type="InterPro" id="IPR023780">
    <property type="entry name" value="Chromo_domain"/>
</dbReference>
<protein>
    <submittedName>
        <fullName evidence="9">Chromo domain-containing protein</fullName>
    </submittedName>
</protein>
<feature type="region of interest" description="Disordered" evidence="4">
    <location>
        <begin position="136"/>
        <end position="178"/>
    </location>
</feature>
<dbReference type="WBParaSite" id="DME_0000752301-mRNA-1">
    <property type="protein sequence ID" value="DME_0000752301-mRNA-1"/>
    <property type="gene ID" value="DME_0000752301"/>
</dbReference>
<dbReference type="InterPro" id="IPR000953">
    <property type="entry name" value="Chromo/chromo_shadow_dom"/>
</dbReference>
<evidence type="ECO:0000256" key="1">
    <source>
        <dbReference type="ARBA" id="ARBA00004123"/>
    </source>
</evidence>
<evidence type="ECO:0000256" key="2">
    <source>
        <dbReference type="ARBA" id="ARBA00023242"/>
    </source>
</evidence>
<dbReference type="AlphaFoldDB" id="A0A158Q5J0"/>
<feature type="region of interest" description="Disordered" evidence="4">
    <location>
        <begin position="332"/>
        <end position="360"/>
    </location>
</feature>
<dbReference type="InterPro" id="IPR016197">
    <property type="entry name" value="Chromo-like_dom_sf"/>
</dbReference>
<reference evidence="6 8" key="2">
    <citation type="submission" date="2018-11" db="EMBL/GenBank/DDBJ databases">
        <authorList>
            <consortium name="Pathogen Informatics"/>
        </authorList>
    </citation>
    <scope>NUCLEOTIDE SEQUENCE [LARGE SCALE GENOMIC DNA]</scope>
</reference>
<dbReference type="Proteomes" id="UP000038040">
    <property type="component" value="Unplaced"/>
</dbReference>
<name>A0A158Q5J0_DRAME</name>
<keyword evidence="3" id="KW-0040">ANK repeat</keyword>
<keyword evidence="2" id="KW-0539">Nucleus</keyword>
<dbReference type="SMART" id="SM00298">
    <property type="entry name" value="CHROMO"/>
    <property type="match status" value="1"/>
</dbReference>
<sequence>MSSKREEGESDESESSEEIFEVEKIVGMKSEDGHMLYKVRWRGFSESEDTWEPFENLTESCHNLISEYKAEHGSEIIQNNETSPSSSRKRRIKRITKETPRWEYNVVELMTPEQWNPHGNMEIREIGNLYIPDHIPSETEKDSSRKCVSVKRRKDVSKSAKSTRRKKAKTDGKGKTLALNEDVNPTDVVVLVESPDRSVKVDGGQKKRGRPKKTLASALIHSDKQIEVDNQELLQMEIQVDEMSENSVPTGSCEKSKKIYKSMHKQKIKKCGLNDESIQSGKEIQYKMAESLQQSELEKSLECDQTNTTIIPSHYEGEGLLASINSVQNSKFCDTSENRRKRSRKNRADSDSSKSKTAKKSLKIHLNYACTESKEDLPKHTTFQNQEAGLKTVCADSDEEDGILATDILLSETENLPLSFSTGSLDCIKISECRRQQMLRDKPLETFESFRSAALSGHLWAIRWTGRCVGDRRKFDFNREYGGKTVVTELCEISCNSSHSVDDMVRQLVQDGSNLRAVDRIGGRTPLHFAVSANLWCRIRTLLLLRSPVNIRDKSGKTPLDLLLKSRGPHYQVLKAIFLLLEFGADASNIANRYRNMIEKNSYISKIIEHDNKVNESFNEARVKVLIDITVRRTLTPVIVRPIWESEWTDFATEICFNYDPPILTSERFLYVILLGIFDYRSSYNWRVRMWGKSPFERVTMNDLPVQSLQGNPNGFVYATTVRNGWNKLKIKYHSFAMKKKYLLMAQILFVQLQKPIPT</sequence>
<feature type="repeat" description="ANK" evidence="3">
    <location>
        <begin position="522"/>
        <end position="554"/>
    </location>
</feature>
<dbReference type="PROSITE" id="PS50088">
    <property type="entry name" value="ANK_REPEAT"/>
    <property type="match status" value="1"/>
</dbReference>
<evidence type="ECO:0000259" key="5">
    <source>
        <dbReference type="PROSITE" id="PS50013"/>
    </source>
</evidence>
<evidence type="ECO:0000256" key="4">
    <source>
        <dbReference type="SAM" id="MobiDB-lite"/>
    </source>
</evidence>
<dbReference type="OrthoDB" id="433924at2759"/>
<dbReference type="SUPFAM" id="SSF48403">
    <property type="entry name" value="Ankyrin repeat"/>
    <property type="match status" value="1"/>
</dbReference>
<dbReference type="InterPro" id="IPR051219">
    <property type="entry name" value="Heterochromatin_chromo-domain"/>
</dbReference>